<dbReference type="PANTHER" id="PTHR43873">
    <property type="entry name" value="COBYRINATE A,C-DIAMIDE SYNTHASE"/>
    <property type="match status" value="1"/>
</dbReference>
<dbReference type="SUPFAM" id="SSF52317">
    <property type="entry name" value="Class I glutamine amidotransferase-like"/>
    <property type="match status" value="1"/>
</dbReference>
<evidence type="ECO:0000313" key="11">
    <source>
        <dbReference type="EMBL" id="SJZ37276.1"/>
    </source>
</evidence>
<dbReference type="UniPathway" id="UPA00148">
    <property type="reaction ID" value="UER00231"/>
</dbReference>
<feature type="domain" description="CobQ/CobB/MinD/ParA nucleotide binding" evidence="9">
    <location>
        <begin position="6"/>
        <end position="192"/>
    </location>
</feature>
<dbReference type="CDD" id="cd05388">
    <property type="entry name" value="CobB_N"/>
    <property type="match status" value="1"/>
</dbReference>
<evidence type="ECO:0000256" key="2">
    <source>
        <dbReference type="ARBA" id="ARBA00022573"/>
    </source>
</evidence>
<comment type="similarity">
    <text evidence="8">Belongs to the CobB/CbiA family.</text>
</comment>
<dbReference type="Gene3D" id="3.40.50.300">
    <property type="entry name" value="P-loop containing nucleotide triphosphate hydrolases"/>
    <property type="match status" value="2"/>
</dbReference>
<dbReference type="STRING" id="115783.SAMN02745119_00299"/>
<comment type="function">
    <text evidence="8">Catalyzes the ATP-dependent amidation of the two carboxylate groups at positions a and c of cobyrinate, using either L-glutamine or ammonia as the nitrogen source.</text>
</comment>
<keyword evidence="3 8" id="KW-0436">Ligase</keyword>
<feature type="domain" description="CobB/CobQ-like glutamine amidotransferase" evidence="10">
    <location>
        <begin position="249"/>
        <end position="443"/>
    </location>
</feature>
<evidence type="ECO:0000259" key="9">
    <source>
        <dbReference type="Pfam" id="PF01656"/>
    </source>
</evidence>
<dbReference type="EMBL" id="FUWR01000001">
    <property type="protein sequence ID" value="SJZ37276.1"/>
    <property type="molecule type" value="Genomic_DNA"/>
</dbReference>
<keyword evidence="12" id="KW-1185">Reference proteome</keyword>
<dbReference type="InterPro" id="IPR002586">
    <property type="entry name" value="CobQ/CobB/MinD/ParA_Nub-bd_dom"/>
</dbReference>
<dbReference type="NCBIfam" id="NF002204">
    <property type="entry name" value="PRK01077.1"/>
    <property type="match status" value="1"/>
</dbReference>
<name>A0A1T4K4D0_9BACT</name>
<comment type="pathway">
    <text evidence="8">Cofactor biosynthesis; adenosylcobalamin biosynthesis; cob(II)yrinate a,c-diamide from sirohydrochlorin (anaerobic route): step 10/10.</text>
</comment>
<dbReference type="Gene3D" id="3.40.50.880">
    <property type="match status" value="1"/>
</dbReference>
<evidence type="ECO:0000256" key="4">
    <source>
        <dbReference type="ARBA" id="ARBA00022741"/>
    </source>
</evidence>
<comment type="miscellaneous">
    <text evidence="8">The a and c carboxylates of cobyrinate are activated for nucleophilic attack via formation of a phosphorylated intermediate by ATP. CbiA catalyzes first the amidation of the c-carboxylate, and then that of the a-carboxylate.</text>
</comment>
<dbReference type="InterPro" id="IPR011698">
    <property type="entry name" value="GATase_3"/>
</dbReference>
<dbReference type="InterPro" id="IPR029062">
    <property type="entry name" value="Class_I_gatase-like"/>
</dbReference>
<dbReference type="NCBIfam" id="TIGR00379">
    <property type="entry name" value="cobB"/>
    <property type="match status" value="1"/>
</dbReference>
<evidence type="ECO:0000256" key="5">
    <source>
        <dbReference type="ARBA" id="ARBA00022840"/>
    </source>
</evidence>
<evidence type="ECO:0000256" key="7">
    <source>
        <dbReference type="ARBA" id="ARBA00022962"/>
    </source>
</evidence>
<dbReference type="InterPro" id="IPR027417">
    <property type="entry name" value="P-loop_NTPase"/>
</dbReference>
<keyword evidence="2 8" id="KW-0169">Cobalamin biosynthesis</keyword>
<dbReference type="Pfam" id="PF01656">
    <property type="entry name" value="CbiA"/>
    <property type="match status" value="1"/>
</dbReference>
<dbReference type="AlphaFoldDB" id="A0A1T4K4D0"/>
<sequence>MNLPRIMIAGTGSGVGKTSLTLGLVASLTRRGLKVQTFKVGPDFLDPTWLALASGRPCYNLDGWMCGENYVRRLFAEKSADADIAVVEGVMGLFDGADATTSAGSSAEIARWLAAPVLLVVNSHGVARSLAAVVRGFCGFEAGVEISGVIANQSGSDRHAAMLSDALQSAGLPPLIGAVPRNGLPALPSRHLGLVTAGSDLLTPTLLAELADQVECSLQLDSILALAAAAPTLHLPPQLQAAASHQPVRIGIARDVAFHFYYPDNLEALAAQGAELVPFSPLLDHGLPPDLQGIYLGGGYPEEYGAQLAANGRMLEAIRSFSATGRPLYAECGGLMYLSRGIELLDGSRHQMAGLLPFWTRMLPRRKALGYVEATLTQDCLLGNAGQTLRGHEFHYSEIIEETGQTAVRPYLVMKRRTTQPSRDGYAQQGILASYLHLQFAAHPEAAASFVQTCRSFL</sequence>
<reference evidence="12" key="1">
    <citation type="submission" date="2017-02" db="EMBL/GenBank/DDBJ databases">
        <authorList>
            <person name="Varghese N."/>
            <person name="Submissions S."/>
        </authorList>
    </citation>
    <scope>NUCLEOTIDE SEQUENCE [LARGE SCALE GENOMIC DNA]</scope>
    <source>
        <strain evidence="12">ATCC BAA-34</strain>
    </source>
</reference>
<keyword evidence="7 8" id="KW-0315">Glutamine amidotransferase</keyword>
<keyword evidence="5 8" id="KW-0067">ATP-binding</keyword>
<evidence type="ECO:0000313" key="12">
    <source>
        <dbReference type="Proteomes" id="UP000190102"/>
    </source>
</evidence>
<dbReference type="GO" id="GO:0009236">
    <property type="term" value="P:cobalamin biosynthetic process"/>
    <property type="evidence" value="ECO:0007669"/>
    <property type="project" value="UniProtKB-UniRule"/>
</dbReference>
<accession>A0A1T4K4D0</accession>
<evidence type="ECO:0000256" key="3">
    <source>
        <dbReference type="ARBA" id="ARBA00022598"/>
    </source>
</evidence>
<protein>
    <recommendedName>
        <fullName evidence="8">Cobyrinate a,c-diamide synthase</fullName>
        <ecNumber evidence="8">6.3.5.11</ecNumber>
    </recommendedName>
    <alternativeName>
        <fullName evidence="8">Cobyrinic acid a,c-diamide synthetase</fullName>
    </alternativeName>
</protein>
<dbReference type="Pfam" id="PF07685">
    <property type="entry name" value="GATase_3"/>
    <property type="match status" value="1"/>
</dbReference>
<dbReference type="HAMAP" id="MF_00027">
    <property type="entry name" value="CobB_CbiA"/>
    <property type="match status" value="1"/>
</dbReference>
<dbReference type="PROSITE" id="PS51274">
    <property type="entry name" value="GATASE_COBBQ"/>
    <property type="match status" value="1"/>
</dbReference>
<evidence type="ECO:0000256" key="1">
    <source>
        <dbReference type="ARBA" id="ARBA00001946"/>
    </source>
</evidence>
<dbReference type="PANTHER" id="PTHR43873:SF1">
    <property type="entry name" value="COBYRINATE A,C-DIAMIDE SYNTHASE"/>
    <property type="match status" value="1"/>
</dbReference>
<feature type="active site" description="Nucleophile" evidence="8">
    <location>
        <position position="332"/>
    </location>
</feature>
<comment type="catalytic activity">
    <reaction evidence="8">
        <text>cob(II)yrinate + 2 L-glutamine + 2 ATP + 2 H2O = cob(II)yrinate a,c diamide + 2 L-glutamate + 2 ADP + 2 phosphate + 2 H(+)</text>
        <dbReference type="Rhea" id="RHEA:26289"/>
        <dbReference type="ChEBI" id="CHEBI:15377"/>
        <dbReference type="ChEBI" id="CHEBI:15378"/>
        <dbReference type="ChEBI" id="CHEBI:29985"/>
        <dbReference type="ChEBI" id="CHEBI:30616"/>
        <dbReference type="ChEBI" id="CHEBI:43474"/>
        <dbReference type="ChEBI" id="CHEBI:58359"/>
        <dbReference type="ChEBI" id="CHEBI:58537"/>
        <dbReference type="ChEBI" id="CHEBI:58894"/>
        <dbReference type="ChEBI" id="CHEBI:456216"/>
        <dbReference type="EC" id="6.3.5.11"/>
    </reaction>
</comment>
<dbReference type="GO" id="GO:0005524">
    <property type="term" value="F:ATP binding"/>
    <property type="evidence" value="ECO:0007669"/>
    <property type="project" value="UniProtKB-UniRule"/>
</dbReference>
<dbReference type="EC" id="6.3.5.11" evidence="8"/>
<dbReference type="CDD" id="cd03130">
    <property type="entry name" value="GATase1_CobB"/>
    <property type="match status" value="1"/>
</dbReference>
<comment type="cofactor">
    <cofactor evidence="1 8">
        <name>Mg(2+)</name>
        <dbReference type="ChEBI" id="CHEBI:18420"/>
    </cofactor>
</comment>
<feature type="site" description="Increases nucleophilicity of active site Cys" evidence="8">
    <location>
        <position position="437"/>
    </location>
</feature>
<dbReference type="RefSeq" id="WP_078788602.1">
    <property type="nucleotide sequence ID" value="NZ_FUWR01000001.1"/>
</dbReference>
<gene>
    <name evidence="8" type="primary">cbiA</name>
    <name evidence="11" type="ORF">SAMN02745119_00299</name>
</gene>
<dbReference type="Proteomes" id="UP000190102">
    <property type="component" value="Unassembled WGS sequence"/>
</dbReference>
<evidence type="ECO:0000259" key="10">
    <source>
        <dbReference type="Pfam" id="PF07685"/>
    </source>
</evidence>
<dbReference type="OrthoDB" id="9764035at2"/>
<keyword evidence="4 8" id="KW-0547">Nucleotide-binding</keyword>
<evidence type="ECO:0000256" key="8">
    <source>
        <dbReference type="HAMAP-Rule" id="MF_00027"/>
    </source>
</evidence>
<evidence type="ECO:0000256" key="6">
    <source>
        <dbReference type="ARBA" id="ARBA00022842"/>
    </source>
</evidence>
<proteinExistence type="inferred from homology"/>
<organism evidence="11 12">
    <name type="scientific">Trichlorobacter thiogenes</name>
    <dbReference type="NCBI Taxonomy" id="115783"/>
    <lineage>
        <taxon>Bacteria</taxon>
        <taxon>Pseudomonadati</taxon>
        <taxon>Thermodesulfobacteriota</taxon>
        <taxon>Desulfuromonadia</taxon>
        <taxon>Geobacterales</taxon>
        <taxon>Geobacteraceae</taxon>
        <taxon>Trichlorobacter</taxon>
    </lineage>
</organism>
<keyword evidence="6 8" id="KW-0460">Magnesium</keyword>
<dbReference type="GO" id="GO:0042242">
    <property type="term" value="F:cobyrinic acid a,c-diamide synthase activity"/>
    <property type="evidence" value="ECO:0007669"/>
    <property type="project" value="UniProtKB-UniRule"/>
</dbReference>
<dbReference type="SUPFAM" id="SSF52540">
    <property type="entry name" value="P-loop containing nucleoside triphosphate hydrolases"/>
    <property type="match status" value="1"/>
</dbReference>
<comment type="domain">
    <text evidence="8">Comprises of two domains. The C-terminal domain contains the binding site for glutamine and catalyzes the hydrolysis of this substrate to glutamate and ammonia. The N-terminal domain is anticipated to bind ATP and cobyrinate and catalyzes the ultimate synthesis of the diamide product. The ammonia produced via the glutaminase domain is probably translocated to the adjacent domain via a molecular tunnel, where it reacts with an activated intermediate.</text>
</comment>
<dbReference type="InterPro" id="IPR004484">
    <property type="entry name" value="CbiA/CobB_synth"/>
</dbReference>